<keyword evidence="1" id="KW-0489">Methyltransferase</keyword>
<dbReference type="GO" id="GO:0032259">
    <property type="term" value="P:methylation"/>
    <property type="evidence" value="ECO:0007669"/>
    <property type="project" value="UniProtKB-KW"/>
</dbReference>
<dbReference type="GO" id="GO:0016279">
    <property type="term" value="F:protein-lysine N-methyltransferase activity"/>
    <property type="evidence" value="ECO:0007669"/>
    <property type="project" value="TreeGrafter"/>
</dbReference>
<feature type="domain" description="SET" evidence="5">
    <location>
        <begin position="81"/>
        <end position="300"/>
    </location>
</feature>
<dbReference type="InParanoid" id="A0A0D2UEW8"/>
<evidence type="ECO:0000256" key="4">
    <source>
        <dbReference type="SAM" id="SignalP"/>
    </source>
</evidence>
<dbReference type="InterPro" id="IPR050600">
    <property type="entry name" value="SETD3_SETD6_MTase"/>
</dbReference>
<evidence type="ECO:0000313" key="7">
    <source>
        <dbReference type="EMBL" id="KJE93621.1"/>
    </source>
</evidence>
<keyword evidence="2" id="KW-0808">Transferase</keyword>
<gene>
    <name evidence="7" type="ORF">CAOG_004380</name>
</gene>
<dbReference type="PhylomeDB" id="A0A0D2UEW8"/>
<evidence type="ECO:0000259" key="6">
    <source>
        <dbReference type="Pfam" id="PF09273"/>
    </source>
</evidence>
<dbReference type="InterPro" id="IPR001214">
    <property type="entry name" value="SET_dom"/>
</dbReference>
<dbReference type="AlphaFoldDB" id="A0A0D2UEW8"/>
<keyword evidence="3" id="KW-0949">S-adenosyl-L-methionine</keyword>
<dbReference type="eggNOG" id="KOG1337">
    <property type="taxonomic scope" value="Eukaryota"/>
</dbReference>
<reference evidence="8" key="1">
    <citation type="submission" date="2011-02" db="EMBL/GenBank/DDBJ databases">
        <title>The Genome Sequence of Capsaspora owczarzaki ATCC 30864.</title>
        <authorList>
            <person name="Russ C."/>
            <person name="Cuomo C."/>
            <person name="Burger G."/>
            <person name="Gray M.W."/>
            <person name="Holland P.W.H."/>
            <person name="King N."/>
            <person name="Lang F.B.F."/>
            <person name="Roger A.J."/>
            <person name="Ruiz-Trillo I."/>
            <person name="Young S.K."/>
            <person name="Zeng Q."/>
            <person name="Gargeya S."/>
            <person name="Alvarado L."/>
            <person name="Berlin A."/>
            <person name="Chapman S.B."/>
            <person name="Chen Z."/>
            <person name="Freedman E."/>
            <person name="Gellesch M."/>
            <person name="Goldberg J."/>
            <person name="Griggs A."/>
            <person name="Gujja S."/>
            <person name="Heilman E."/>
            <person name="Heiman D."/>
            <person name="Howarth C."/>
            <person name="Mehta T."/>
            <person name="Neiman D."/>
            <person name="Pearson M."/>
            <person name="Roberts A."/>
            <person name="Saif S."/>
            <person name="Shea T."/>
            <person name="Shenoy N."/>
            <person name="Sisk P."/>
            <person name="Stolte C."/>
            <person name="Sykes S."/>
            <person name="White J."/>
            <person name="Yandava C."/>
            <person name="Haas B."/>
            <person name="Nusbaum C."/>
            <person name="Birren B."/>
        </authorList>
    </citation>
    <scope>NUCLEOTIDE SEQUENCE</scope>
    <source>
        <strain evidence="8">ATCC 30864</strain>
    </source>
</reference>
<dbReference type="Pfam" id="PF00856">
    <property type="entry name" value="SET"/>
    <property type="match status" value="1"/>
</dbReference>
<keyword evidence="4" id="KW-0732">Signal</keyword>
<evidence type="ECO:0008006" key="9">
    <source>
        <dbReference type="Google" id="ProtNLM"/>
    </source>
</evidence>
<dbReference type="Gene3D" id="3.90.1410.10">
    <property type="entry name" value="set domain protein methyltransferase, domain 1"/>
    <property type="match status" value="1"/>
</dbReference>
<feature type="chain" id="PRO_5002265557" description="SET domain-containing protein" evidence="4">
    <location>
        <begin position="28"/>
        <end position="500"/>
    </location>
</feature>
<evidence type="ECO:0000256" key="3">
    <source>
        <dbReference type="ARBA" id="ARBA00022691"/>
    </source>
</evidence>
<dbReference type="STRING" id="595528.A0A0D2UEW8"/>
<dbReference type="EMBL" id="KE346365">
    <property type="protein sequence ID" value="KJE93621.1"/>
    <property type="molecule type" value="Genomic_DNA"/>
</dbReference>
<dbReference type="OrthoDB" id="441812at2759"/>
<dbReference type="Proteomes" id="UP000008743">
    <property type="component" value="Unassembled WGS sequence"/>
</dbReference>
<dbReference type="InterPro" id="IPR036464">
    <property type="entry name" value="Rubisco_LSMT_subst-bd_sf"/>
</dbReference>
<name>A0A0D2UEW8_CAPO3</name>
<organism evidence="7 8">
    <name type="scientific">Capsaspora owczarzaki (strain ATCC 30864)</name>
    <dbReference type="NCBI Taxonomy" id="595528"/>
    <lineage>
        <taxon>Eukaryota</taxon>
        <taxon>Filasterea</taxon>
        <taxon>Capsaspora</taxon>
    </lineage>
</organism>
<feature type="signal peptide" evidence="4">
    <location>
        <begin position="1"/>
        <end position="27"/>
    </location>
</feature>
<sequence>MTRLTMKWASVAVLVLTVIAAAGMARAAETTTTTTNPGLGLGRKQSELPAFREFLARGGAEMHGVDIQEHVDADGRPGVAGRGVFALRDLAAGETVLRVPLSLLLNVEHASASPLGGILDDFRLSDAEAMAFWLIYELTRPERASPWLPYLESLPASIKQLTMFYDPFEMKRLQASPVAEFTSRRTVKMRNKFGKYREQISKHRPAHLAEIEFPVELITVDDFLWAMAVQFTRLITVQVKHPADGEWERTKCLVPLADLLNTAPADQINVECATNLDSTHFECATIRPVAEGQELLTPYGGAEQLSNGQLIMDYGVTFRNNPSDLVALPIPKLRETAVAYDSKMRLLMAMSLDRFDRLQLPVLDHFESIPKELLAFARVYVSTPSDLSDLEHVLELMKEHRAINPSNERRALELLLQLTNEMILKYITTIEEDETMLRELDAESVPNANAVNAVVLRLGEKRILSSLWQLLDSAIEALPESKQALEDVEDDQEQVVHAEL</sequence>
<evidence type="ECO:0000256" key="2">
    <source>
        <dbReference type="ARBA" id="ARBA00022679"/>
    </source>
</evidence>
<evidence type="ECO:0000313" key="8">
    <source>
        <dbReference type="Proteomes" id="UP000008743"/>
    </source>
</evidence>
<feature type="domain" description="Rubisco LSMT substrate-binding" evidence="6">
    <location>
        <begin position="340"/>
        <end position="464"/>
    </location>
</feature>
<dbReference type="InterPro" id="IPR046341">
    <property type="entry name" value="SET_dom_sf"/>
</dbReference>
<proteinExistence type="predicted"/>
<accession>A0A0D2UEW8</accession>
<dbReference type="CDD" id="cd10527">
    <property type="entry name" value="SET_LSMT"/>
    <property type="match status" value="1"/>
</dbReference>
<evidence type="ECO:0000259" key="5">
    <source>
        <dbReference type="Pfam" id="PF00856"/>
    </source>
</evidence>
<dbReference type="SUPFAM" id="SSF81822">
    <property type="entry name" value="RuBisCo LSMT C-terminal, substrate-binding domain"/>
    <property type="match status" value="1"/>
</dbReference>
<dbReference type="InterPro" id="IPR015353">
    <property type="entry name" value="Rubisco_LSMT_subst-bd"/>
</dbReference>
<dbReference type="RefSeq" id="XP_004348208.2">
    <property type="nucleotide sequence ID" value="XM_004348158.2"/>
</dbReference>
<protein>
    <recommendedName>
        <fullName evidence="9">SET domain-containing protein</fullName>
    </recommendedName>
</protein>
<dbReference type="Gene3D" id="3.90.1420.10">
    <property type="entry name" value="Rubisco LSMT, substrate-binding domain"/>
    <property type="match status" value="1"/>
</dbReference>
<dbReference type="SUPFAM" id="SSF82199">
    <property type="entry name" value="SET domain"/>
    <property type="match status" value="1"/>
</dbReference>
<evidence type="ECO:0000256" key="1">
    <source>
        <dbReference type="ARBA" id="ARBA00022603"/>
    </source>
</evidence>
<dbReference type="PANTHER" id="PTHR13271">
    <property type="entry name" value="UNCHARACTERIZED PUTATIVE METHYLTRANSFERASE"/>
    <property type="match status" value="1"/>
</dbReference>
<dbReference type="Pfam" id="PF09273">
    <property type="entry name" value="Rubis-subs-bind"/>
    <property type="match status" value="1"/>
</dbReference>
<keyword evidence="8" id="KW-1185">Reference proteome</keyword>